<dbReference type="Gene3D" id="3.30.70.1060">
    <property type="entry name" value="Dimeric alpha+beta barrel"/>
    <property type="match status" value="1"/>
</dbReference>
<accession>A0A512DFJ2</accession>
<organism evidence="3 4">
    <name type="scientific">Cellulomonas aerilata</name>
    <dbReference type="NCBI Taxonomy" id="515326"/>
    <lineage>
        <taxon>Bacteria</taxon>
        <taxon>Bacillati</taxon>
        <taxon>Actinomycetota</taxon>
        <taxon>Actinomycetes</taxon>
        <taxon>Micrococcales</taxon>
        <taxon>Cellulomonadaceae</taxon>
        <taxon>Cellulomonas</taxon>
    </lineage>
</organism>
<reference evidence="3 4" key="1">
    <citation type="submission" date="2019-07" db="EMBL/GenBank/DDBJ databases">
        <title>Whole genome shotgun sequence of Cellulomonas aerilata NBRC 106308.</title>
        <authorList>
            <person name="Hosoyama A."/>
            <person name="Uohara A."/>
            <person name="Ohji S."/>
            <person name="Ichikawa N."/>
        </authorList>
    </citation>
    <scope>NUCLEOTIDE SEQUENCE [LARGE SCALE GENOMIC DNA]</scope>
    <source>
        <strain evidence="3 4">NBRC 106308</strain>
    </source>
</reference>
<dbReference type="InterPro" id="IPR011008">
    <property type="entry name" value="Dimeric_a/b-barrel"/>
</dbReference>
<dbReference type="AlphaFoldDB" id="A0A512DFJ2"/>
<dbReference type="OrthoDB" id="8968203at2"/>
<keyword evidence="4" id="KW-1185">Reference proteome</keyword>
<comment type="similarity">
    <text evidence="1">Belongs to the YciI family.</text>
</comment>
<dbReference type="Pfam" id="PF03795">
    <property type="entry name" value="YCII"/>
    <property type="match status" value="1"/>
</dbReference>
<protein>
    <recommendedName>
        <fullName evidence="2">YCII-related domain-containing protein</fullName>
    </recommendedName>
</protein>
<dbReference type="EMBL" id="BJYY01000018">
    <property type="protein sequence ID" value="GEO35196.1"/>
    <property type="molecule type" value="Genomic_DNA"/>
</dbReference>
<gene>
    <name evidence="3" type="ORF">CAE01nite_29210</name>
</gene>
<evidence type="ECO:0000256" key="1">
    <source>
        <dbReference type="ARBA" id="ARBA00007689"/>
    </source>
</evidence>
<dbReference type="InterPro" id="IPR005545">
    <property type="entry name" value="YCII"/>
</dbReference>
<proteinExistence type="inferred from homology"/>
<feature type="domain" description="YCII-related" evidence="2">
    <location>
        <begin position="5"/>
        <end position="87"/>
    </location>
</feature>
<sequence>MTVFAVQYIYDEQARRRDKVRPEHRTFLSDLLHQGALLASGPLADDGAPGALLIMSAASAREVATFLDDDPFNREGLIKARVVRQWTPVFGPWTAQ</sequence>
<name>A0A512DFJ2_9CELL</name>
<evidence type="ECO:0000313" key="4">
    <source>
        <dbReference type="Proteomes" id="UP000321181"/>
    </source>
</evidence>
<comment type="caution">
    <text evidence="3">The sequence shown here is derived from an EMBL/GenBank/DDBJ whole genome shotgun (WGS) entry which is preliminary data.</text>
</comment>
<dbReference type="Proteomes" id="UP000321181">
    <property type="component" value="Unassembled WGS sequence"/>
</dbReference>
<dbReference type="RefSeq" id="WP_146906030.1">
    <property type="nucleotide sequence ID" value="NZ_BAAARM010000005.1"/>
</dbReference>
<evidence type="ECO:0000313" key="3">
    <source>
        <dbReference type="EMBL" id="GEO35196.1"/>
    </source>
</evidence>
<evidence type="ECO:0000259" key="2">
    <source>
        <dbReference type="Pfam" id="PF03795"/>
    </source>
</evidence>
<dbReference type="SUPFAM" id="SSF54909">
    <property type="entry name" value="Dimeric alpha+beta barrel"/>
    <property type="match status" value="1"/>
</dbReference>